<name>H7ELX9_9SPIR</name>
<dbReference type="GO" id="GO:0005886">
    <property type="term" value="C:plasma membrane"/>
    <property type="evidence" value="ECO:0007669"/>
    <property type="project" value="UniProtKB-SubCell"/>
</dbReference>
<dbReference type="PANTHER" id="PTHR43549:SF3">
    <property type="entry name" value="MULTIDRUG RESISTANCE PROTEIN YPNP-RELATED"/>
    <property type="match status" value="1"/>
</dbReference>
<evidence type="ECO:0000313" key="8">
    <source>
        <dbReference type="EMBL" id="EIC01387.1"/>
    </source>
</evidence>
<evidence type="ECO:0000256" key="2">
    <source>
        <dbReference type="ARBA" id="ARBA00022448"/>
    </source>
</evidence>
<keyword evidence="2" id="KW-0813">Transport</keyword>
<dbReference type="PIRSF" id="PIRSF006603">
    <property type="entry name" value="DinF"/>
    <property type="match status" value="1"/>
</dbReference>
<evidence type="ECO:0000256" key="7">
    <source>
        <dbReference type="SAM" id="Phobius"/>
    </source>
</evidence>
<keyword evidence="4 7" id="KW-0812">Transmembrane</keyword>
<dbReference type="OrthoDB" id="9806302at2"/>
<dbReference type="PANTHER" id="PTHR43549">
    <property type="entry name" value="MULTIDRUG RESISTANCE PROTEIN YPNP-RELATED"/>
    <property type="match status" value="1"/>
</dbReference>
<keyword evidence="9" id="KW-1185">Reference proteome</keyword>
<evidence type="ECO:0000256" key="1">
    <source>
        <dbReference type="ARBA" id="ARBA00004651"/>
    </source>
</evidence>
<dbReference type="InterPro" id="IPR048279">
    <property type="entry name" value="MdtK-like"/>
</dbReference>
<evidence type="ECO:0000256" key="4">
    <source>
        <dbReference type="ARBA" id="ARBA00022692"/>
    </source>
</evidence>
<feature type="transmembrane region" description="Helical" evidence="7">
    <location>
        <begin position="286"/>
        <end position="307"/>
    </location>
</feature>
<feature type="transmembrane region" description="Helical" evidence="7">
    <location>
        <begin position="354"/>
        <end position="376"/>
    </location>
</feature>
<feature type="transmembrane region" description="Helical" evidence="7">
    <location>
        <begin position="240"/>
        <end position="261"/>
    </location>
</feature>
<feature type="transmembrane region" description="Helical" evidence="7">
    <location>
        <begin position="96"/>
        <end position="121"/>
    </location>
</feature>
<feature type="transmembrane region" description="Helical" evidence="7">
    <location>
        <begin position="319"/>
        <end position="342"/>
    </location>
</feature>
<evidence type="ECO:0000256" key="3">
    <source>
        <dbReference type="ARBA" id="ARBA00022475"/>
    </source>
</evidence>
<gene>
    <name evidence="8" type="ORF">TresaDRAFT_1279</name>
</gene>
<keyword evidence="3" id="KW-1003">Cell membrane</keyword>
<feature type="transmembrane region" description="Helical" evidence="7">
    <location>
        <begin position="388"/>
        <end position="409"/>
    </location>
</feature>
<keyword evidence="6 7" id="KW-0472">Membrane</keyword>
<evidence type="ECO:0000313" key="9">
    <source>
        <dbReference type="Proteomes" id="UP000003571"/>
    </source>
</evidence>
<dbReference type="RefSeq" id="WP_002705114.1">
    <property type="nucleotide sequence ID" value="NZ_AGRW01000050.1"/>
</dbReference>
<protein>
    <submittedName>
        <fullName evidence="8">MATE efflux family protein</fullName>
    </submittedName>
</protein>
<dbReference type="Pfam" id="PF01554">
    <property type="entry name" value="MatE"/>
    <property type="match status" value="2"/>
</dbReference>
<dbReference type="STRING" id="907348.TresaDRAFT_1279"/>
<dbReference type="GO" id="GO:0015297">
    <property type="term" value="F:antiporter activity"/>
    <property type="evidence" value="ECO:0007669"/>
    <property type="project" value="InterPro"/>
</dbReference>
<reference evidence="8 9" key="1">
    <citation type="submission" date="2011-09" db="EMBL/GenBank/DDBJ databases">
        <title>The draft genome of Treponema saccharophilum DSM 2985.</title>
        <authorList>
            <consortium name="US DOE Joint Genome Institute (JGI-PGF)"/>
            <person name="Lucas S."/>
            <person name="Copeland A."/>
            <person name="Lapidus A."/>
            <person name="Glavina del Rio T."/>
            <person name="Dalin E."/>
            <person name="Tice H."/>
            <person name="Bruce D."/>
            <person name="Goodwin L."/>
            <person name="Pitluck S."/>
            <person name="Peters L."/>
            <person name="Kyrpides N."/>
            <person name="Mavromatis K."/>
            <person name="Ivanova N."/>
            <person name="Markowitz V."/>
            <person name="Cheng J.-F."/>
            <person name="Hugenholtz P."/>
            <person name="Woyke T."/>
            <person name="Wu D."/>
            <person name="Gronow S."/>
            <person name="Wellnitz S."/>
            <person name="Brambilla E."/>
            <person name="Klenk H.-P."/>
            <person name="Eisen J.A."/>
        </authorList>
    </citation>
    <scope>NUCLEOTIDE SEQUENCE [LARGE SCALE GENOMIC DNA]</scope>
    <source>
        <strain evidence="8 9">DSM 2985</strain>
    </source>
</reference>
<feature type="transmembrane region" description="Helical" evidence="7">
    <location>
        <begin position="141"/>
        <end position="162"/>
    </location>
</feature>
<evidence type="ECO:0000256" key="5">
    <source>
        <dbReference type="ARBA" id="ARBA00022989"/>
    </source>
</evidence>
<feature type="transmembrane region" description="Helical" evidence="7">
    <location>
        <begin position="415"/>
        <end position="438"/>
    </location>
</feature>
<dbReference type="CDD" id="cd13138">
    <property type="entry name" value="MATE_yoeA_like"/>
    <property type="match status" value="1"/>
</dbReference>
<sequence length="458" mass="49612">MRRDSSVDMTYGGSLRHIVSFALPLFFGNIFQQLYNTADCFVVGHFLGRDALAAIGSTSQLVFTVIGFFGGFSTGAQVVISQLFGAKDVTGMGRAVHTAIASSFAISVFMTLLSILVTTPVLRLINVPEEAFPLAQSYLRIYFSGTPFLILYNMGSGILRALGDSKRPLIFLVISSLLNIALDFVFVALFRLGVDGAAWATVISEAVSLVLVFSVLLFTKGAYKVDLKKLRIDVPLLSQMLKIGLPGALSSSLTAFSNTFLQKYVNDFGPACTAGWAVFARFDQLAIMPMMSISLAATTFVSQNFGAGKMARIWQGMRISFALILSITAALSIVLIVLARFLSGLFVGDEESAGYAVLFIRYTSPFYILCATTMLLSQILRGIGDSIAPTAITFSGFILFRQFFLFAAARFFPSFSLVAAAYPLAWVLTSICMVLYFGKAAQKTALSKNGRKLCELNA</sequence>
<feature type="transmembrane region" description="Helical" evidence="7">
    <location>
        <begin position="169"/>
        <end position="190"/>
    </location>
</feature>
<proteinExistence type="predicted"/>
<dbReference type="PATRIC" id="fig|907348.3.peg.1928"/>
<dbReference type="InterPro" id="IPR052031">
    <property type="entry name" value="Membrane_Transporter-Flippase"/>
</dbReference>
<comment type="caution">
    <text evidence="8">The sequence shown here is derived from an EMBL/GenBank/DDBJ whole genome shotgun (WGS) entry which is preliminary data.</text>
</comment>
<dbReference type="NCBIfam" id="TIGR00797">
    <property type="entry name" value="matE"/>
    <property type="match status" value="1"/>
</dbReference>
<organism evidence="8 9">
    <name type="scientific">Treponema saccharophilum DSM 2985</name>
    <dbReference type="NCBI Taxonomy" id="907348"/>
    <lineage>
        <taxon>Bacteria</taxon>
        <taxon>Pseudomonadati</taxon>
        <taxon>Spirochaetota</taxon>
        <taxon>Spirochaetia</taxon>
        <taxon>Spirochaetales</taxon>
        <taxon>Treponemataceae</taxon>
        <taxon>Treponema</taxon>
    </lineage>
</organism>
<keyword evidence="5 7" id="KW-1133">Transmembrane helix</keyword>
<feature type="transmembrane region" description="Helical" evidence="7">
    <location>
        <begin position="196"/>
        <end position="219"/>
    </location>
</feature>
<accession>H7ELX9</accession>
<dbReference type="GO" id="GO:0042910">
    <property type="term" value="F:xenobiotic transmembrane transporter activity"/>
    <property type="evidence" value="ECO:0007669"/>
    <property type="project" value="InterPro"/>
</dbReference>
<comment type="subcellular location">
    <subcellularLocation>
        <location evidence="1">Cell membrane</location>
        <topology evidence="1">Multi-pass membrane protein</topology>
    </subcellularLocation>
</comment>
<dbReference type="AlphaFoldDB" id="H7ELX9"/>
<evidence type="ECO:0000256" key="6">
    <source>
        <dbReference type="ARBA" id="ARBA00023136"/>
    </source>
</evidence>
<dbReference type="EMBL" id="AGRW01000050">
    <property type="protein sequence ID" value="EIC01387.1"/>
    <property type="molecule type" value="Genomic_DNA"/>
</dbReference>
<feature type="transmembrane region" description="Helical" evidence="7">
    <location>
        <begin position="61"/>
        <end position="84"/>
    </location>
</feature>
<dbReference type="Proteomes" id="UP000003571">
    <property type="component" value="Unassembled WGS sequence"/>
</dbReference>
<dbReference type="InterPro" id="IPR002528">
    <property type="entry name" value="MATE_fam"/>
</dbReference>
<dbReference type="eggNOG" id="COG0534">
    <property type="taxonomic scope" value="Bacteria"/>
</dbReference>